<gene>
    <name evidence="1" type="ORF">MM171B04126_0009</name>
</gene>
<reference evidence="1" key="1">
    <citation type="submission" date="2020-03" db="EMBL/GenBank/DDBJ databases">
        <title>The deep terrestrial virosphere.</title>
        <authorList>
            <person name="Holmfeldt K."/>
            <person name="Nilsson E."/>
            <person name="Simone D."/>
            <person name="Lopez-Fernandez M."/>
            <person name="Wu X."/>
            <person name="de Brujin I."/>
            <person name="Lundin D."/>
            <person name="Andersson A."/>
            <person name="Bertilsson S."/>
            <person name="Dopson M."/>
        </authorList>
    </citation>
    <scope>NUCLEOTIDE SEQUENCE</scope>
    <source>
        <strain evidence="1">MM171B04126</strain>
    </source>
</reference>
<proteinExistence type="predicted"/>
<dbReference type="EMBL" id="MT143963">
    <property type="protein sequence ID" value="QJH93287.1"/>
    <property type="molecule type" value="Genomic_DNA"/>
</dbReference>
<protein>
    <submittedName>
        <fullName evidence="1">Uncharacterized protein</fullName>
    </submittedName>
</protein>
<name>A0A6M3X748_9ZZZZ</name>
<evidence type="ECO:0000313" key="1">
    <source>
        <dbReference type="EMBL" id="QJH93287.1"/>
    </source>
</evidence>
<accession>A0A6M3X748</accession>
<dbReference type="AlphaFoldDB" id="A0A6M3X748"/>
<sequence length="64" mass="7038">MAAVSGCKHLTVNPDRHKELKTLAISENKILHGIVDEVLELGIGVYVRNMVDAERDAEKPQGVE</sequence>
<organism evidence="1">
    <name type="scientific">viral metagenome</name>
    <dbReference type="NCBI Taxonomy" id="1070528"/>
    <lineage>
        <taxon>unclassified sequences</taxon>
        <taxon>metagenomes</taxon>
        <taxon>organismal metagenomes</taxon>
    </lineage>
</organism>